<evidence type="ECO:0000313" key="1">
    <source>
        <dbReference type="EMBL" id="KAL1250642.1"/>
    </source>
</evidence>
<name>A0ABR3LCM3_9TELE</name>
<comment type="caution">
    <text evidence="1">The sequence shown here is derived from an EMBL/GenBank/DDBJ whole genome shotgun (WGS) entry which is preliminary data.</text>
</comment>
<proteinExistence type="predicted"/>
<organism evidence="1 2">
    <name type="scientific">Cirrhinus molitorella</name>
    <name type="common">mud carp</name>
    <dbReference type="NCBI Taxonomy" id="172907"/>
    <lineage>
        <taxon>Eukaryota</taxon>
        <taxon>Metazoa</taxon>
        <taxon>Chordata</taxon>
        <taxon>Craniata</taxon>
        <taxon>Vertebrata</taxon>
        <taxon>Euteleostomi</taxon>
        <taxon>Actinopterygii</taxon>
        <taxon>Neopterygii</taxon>
        <taxon>Teleostei</taxon>
        <taxon>Ostariophysi</taxon>
        <taxon>Cypriniformes</taxon>
        <taxon>Cyprinidae</taxon>
        <taxon>Labeoninae</taxon>
        <taxon>Labeonini</taxon>
        <taxon>Cirrhinus</taxon>
    </lineage>
</organism>
<reference evidence="1 2" key="1">
    <citation type="submission" date="2023-09" db="EMBL/GenBank/DDBJ databases">
        <authorList>
            <person name="Wang M."/>
        </authorList>
    </citation>
    <scope>NUCLEOTIDE SEQUENCE [LARGE SCALE GENOMIC DNA]</scope>
    <source>
        <strain evidence="1">GT-2023</strain>
        <tissue evidence="1">Liver</tissue>
    </source>
</reference>
<protein>
    <submittedName>
        <fullName evidence="1">Uncharacterized protein</fullName>
    </submittedName>
</protein>
<dbReference type="EMBL" id="JAYMGO010000022">
    <property type="protein sequence ID" value="KAL1250642.1"/>
    <property type="molecule type" value="Genomic_DNA"/>
</dbReference>
<keyword evidence="2" id="KW-1185">Reference proteome</keyword>
<sequence length="67" mass="7421">MCFSFRIAADLPVVAPPISGYWISSGGPFKMPLPLPRGSWCDFRPVALFLTPSATRPKIIVHSLKMF</sequence>
<evidence type="ECO:0000313" key="2">
    <source>
        <dbReference type="Proteomes" id="UP001558613"/>
    </source>
</evidence>
<accession>A0ABR3LCM3</accession>
<gene>
    <name evidence="1" type="ORF">QQF64_018438</name>
</gene>
<dbReference type="Proteomes" id="UP001558613">
    <property type="component" value="Unassembled WGS sequence"/>
</dbReference>